<proteinExistence type="predicted"/>
<protein>
    <recommendedName>
        <fullName evidence="1">Spore protein YkvP/CgeB glycosyl transferase-like domain-containing protein</fullName>
    </recommendedName>
</protein>
<dbReference type="KEGG" id="cyj:Cyan7822_1867"/>
<keyword evidence="3" id="KW-1185">Reference proteome</keyword>
<feature type="domain" description="Spore protein YkvP/CgeB glycosyl transferase-like" evidence="1">
    <location>
        <begin position="230"/>
        <end position="353"/>
    </location>
</feature>
<evidence type="ECO:0000313" key="3">
    <source>
        <dbReference type="Proteomes" id="UP000008206"/>
    </source>
</evidence>
<reference evidence="3" key="1">
    <citation type="journal article" date="2011" name="MBio">
        <title>Novel metabolic attributes of the genus Cyanothece, comprising a group of unicellular nitrogen-fixing Cyanobacteria.</title>
        <authorList>
            <person name="Bandyopadhyay A."/>
            <person name="Elvitigala T."/>
            <person name="Welsh E."/>
            <person name="Stockel J."/>
            <person name="Liberton M."/>
            <person name="Min H."/>
            <person name="Sherman L.A."/>
            <person name="Pakrasi H.B."/>
        </authorList>
    </citation>
    <scope>NUCLEOTIDE SEQUENCE [LARGE SCALE GENOMIC DNA]</scope>
    <source>
        <strain evidence="3">PCC 7822</strain>
    </source>
</reference>
<dbReference type="Pfam" id="PF13524">
    <property type="entry name" value="Glyco_trans_1_2"/>
    <property type="match status" value="1"/>
</dbReference>
<organism evidence="2 3">
    <name type="scientific">Gloeothece verrucosa (strain PCC 7822)</name>
    <name type="common">Cyanothece sp. (strain PCC 7822)</name>
    <dbReference type="NCBI Taxonomy" id="497965"/>
    <lineage>
        <taxon>Bacteria</taxon>
        <taxon>Bacillati</taxon>
        <taxon>Cyanobacteriota</taxon>
        <taxon>Cyanophyceae</taxon>
        <taxon>Oscillatoriophycideae</taxon>
        <taxon>Chroococcales</taxon>
        <taxon>Aphanothecaceae</taxon>
        <taxon>Gloeothece</taxon>
        <taxon>Gloeothece verrucosa</taxon>
    </lineage>
</organism>
<sequence length="357" mass="41563">MKKAILVGYIKDKIAVAQREPFTENKKILIKQLNLSVQQFTAATFTEIGQICEANSSDIVFLLPSWQESLTEEKLTKAEKIVAKLRQDSPERKLIFIDPFAQASTNYFSLLPYVDYFLKRQCYQNLENYKNDYIGGSMLTDFMAKEWKYDFGEWFVGSKVSESDIDKIIPGWNLGTAKKFQKDLFHKPLFGFNKPSKKIDIFARLSLGNKQNDWYSQSRIKALKALEPLKFQYKVVANETSGNKLVSPRQYLQEIKSSRLVFSPFGWGETCWRDFEAVCYGCLLIKPSMAHLNTKPNIFIDYETYVPVSWDFSDLEEKCSYYLSHPDETEKIIENARQVYMAYFKNQEFVQTIQSII</sequence>
<name>E0U9Q0_GLOV7</name>
<accession>E0U9Q0</accession>
<evidence type="ECO:0000313" key="2">
    <source>
        <dbReference type="EMBL" id="ADN13851.1"/>
    </source>
</evidence>
<dbReference type="EMBL" id="CP002198">
    <property type="protein sequence ID" value="ADN13851.1"/>
    <property type="molecule type" value="Genomic_DNA"/>
</dbReference>
<dbReference type="eggNOG" id="ENOG5032V2S">
    <property type="taxonomic scope" value="Bacteria"/>
</dbReference>
<dbReference type="RefSeq" id="WP_013321957.1">
    <property type="nucleotide sequence ID" value="NC_014501.1"/>
</dbReference>
<dbReference type="InterPro" id="IPR055259">
    <property type="entry name" value="YkvP/CgeB_Glyco_trans-like"/>
</dbReference>
<dbReference type="Proteomes" id="UP000008206">
    <property type="component" value="Chromosome"/>
</dbReference>
<dbReference type="OrthoDB" id="7052726at2"/>
<evidence type="ECO:0000259" key="1">
    <source>
        <dbReference type="Pfam" id="PF13524"/>
    </source>
</evidence>
<dbReference type="HOGENOM" id="CLU_054044_0_0_3"/>
<gene>
    <name evidence="2" type="ordered locus">Cyan7822_1867</name>
</gene>
<dbReference type="STRING" id="497965.Cyan7822_1867"/>
<dbReference type="AlphaFoldDB" id="E0U9Q0"/>